<organism evidence="3 4">
    <name type="scientific">Streptomyces macrolidinus</name>
    <dbReference type="NCBI Taxonomy" id="2952607"/>
    <lineage>
        <taxon>Bacteria</taxon>
        <taxon>Bacillati</taxon>
        <taxon>Actinomycetota</taxon>
        <taxon>Actinomycetes</taxon>
        <taxon>Kitasatosporales</taxon>
        <taxon>Streptomycetaceae</taxon>
        <taxon>Streptomyces</taxon>
    </lineage>
</organism>
<evidence type="ECO:0000313" key="3">
    <source>
        <dbReference type="EMBL" id="MCN9241509.1"/>
    </source>
</evidence>
<dbReference type="EMBL" id="JAMWMR010000008">
    <property type="protein sequence ID" value="MCN9241509.1"/>
    <property type="molecule type" value="Genomic_DNA"/>
</dbReference>
<keyword evidence="1" id="KW-0863">Zinc-finger</keyword>
<dbReference type="InterPro" id="IPR007527">
    <property type="entry name" value="Znf_SWIM"/>
</dbReference>
<evidence type="ECO:0000313" key="4">
    <source>
        <dbReference type="Proteomes" id="UP001523219"/>
    </source>
</evidence>
<keyword evidence="1" id="KW-0862">Zinc</keyword>
<accession>A0ABT0ZD56</accession>
<sequence length="699" mass="73232">MTRADLRALTPETLAALANRGLVKRAEKDLAAGSGPEVTTTADSAVHGTFPDGTKTVLPAGVGLDAADCSCGAAGVCRHRLALVLAYQRRPSTTTADGPDEPPASVQPAATERLFVDWSPGEFDDGTLTASLGRPALTAARRVLDRGYTARLHRARPEDPIPRVELPTCTVSFPVPHELGYALTDAVGALRGEVVALAVWAFRTANTADAGGMADTADTEQTTHVTVGGRTVATATATSTTTTTTTSDARGDDALRTALALADELLLDGVQQAGPVFAASLRRCHKALTAASRHWPAGAVAELREQVDAYAARSAHYDPARFALLLTELHARHRAAERDPVGVLGTKEAPTTPLRRVRLVALGCRVSGTARDRTAETFFAHADAGVTLVLRKRWELTEGQELTGHELSARRLLNSPLRALATANVVSEHTARAADRTVTISRGRIAATSVTPVGSAWTELPATLLVRDVAAHLRAIGDRPPQLIRPRVAAESVRVVAVAAVESIGYDPAGQVLEAVLRDPAGNEVLVRAAYNPLCPGGLDALAAALGDEDVRCVSGMLTRAQGRVVLEPLAVLTSTGVVVPDLAPGDGTTALAPASPRRADPITTALESALAALADAAHQGLRRLTAPARTAVTDSADRLHRTGLHTAAQHLRELDALLQREGAIAALPAWVNASLHLAVSLETHASLADHRSEQPTDH</sequence>
<protein>
    <submittedName>
        <fullName evidence="3">SWIM zinc finger family protein</fullName>
    </submittedName>
</protein>
<feature type="domain" description="SWIM-type" evidence="2">
    <location>
        <begin position="60"/>
        <end position="88"/>
    </location>
</feature>
<name>A0ABT0ZD56_9ACTN</name>
<proteinExistence type="predicted"/>
<evidence type="ECO:0000259" key="2">
    <source>
        <dbReference type="PROSITE" id="PS50966"/>
    </source>
</evidence>
<reference evidence="3 4" key="1">
    <citation type="submission" date="2022-05" db="EMBL/GenBank/DDBJ databases">
        <title>Streptomyces sp. nov. RY43-2 isolated from soil of a peat swamp forest.</title>
        <authorList>
            <person name="Kanchanasin P."/>
            <person name="Tanasupawat S."/>
            <person name="Phongsopitanun W."/>
        </authorList>
    </citation>
    <scope>NUCLEOTIDE SEQUENCE [LARGE SCALE GENOMIC DNA]</scope>
    <source>
        <strain evidence="3 4">RY43-2</strain>
    </source>
</reference>
<dbReference type="PROSITE" id="PS50966">
    <property type="entry name" value="ZF_SWIM"/>
    <property type="match status" value="1"/>
</dbReference>
<keyword evidence="4" id="KW-1185">Reference proteome</keyword>
<comment type="caution">
    <text evidence="3">The sequence shown here is derived from an EMBL/GenBank/DDBJ whole genome shotgun (WGS) entry which is preliminary data.</text>
</comment>
<evidence type="ECO:0000256" key="1">
    <source>
        <dbReference type="PROSITE-ProRule" id="PRU00325"/>
    </source>
</evidence>
<dbReference type="Proteomes" id="UP001523219">
    <property type="component" value="Unassembled WGS sequence"/>
</dbReference>
<gene>
    <name evidence="3" type="ORF">NGF19_12025</name>
</gene>
<dbReference type="RefSeq" id="WP_252424774.1">
    <property type="nucleotide sequence ID" value="NZ_JAMWMR010000008.1"/>
</dbReference>
<keyword evidence="1" id="KW-0479">Metal-binding</keyword>